<reference evidence="2 3" key="1">
    <citation type="submission" date="2019-08" db="EMBL/GenBank/DDBJ databases">
        <title>Genome of Aequorivita lipolytica Y10-2 (type strain).</title>
        <authorList>
            <person name="Bowman J.P."/>
        </authorList>
    </citation>
    <scope>NUCLEOTIDE SEQUENCE [LARGE SCALE GENOMIC DNA]</scope>
    <source>
        <strain evidence="2 3">Y10-2</strain>
    </source>
</reference>
<dbReference type="OrthoDB" id="679501at2"/>
<gene>
    <name evidence="2" type="primary">gldD</name>
    <name evidence="2" type="ORF">ESV24_08415</name>
</gene>
<protein>
    <submittedName>
        <fullName evidence="2">Gliding motility lipoprotein GldD</fullName>
    </submittedName>
</protein>
<keyword evidence="3" id="KW-1185">Reference proteome</keyword>
<dbReference type="Proteomes" id="UP000321945">
    <property type="component" value="Unassembled WGS sequence"/>
</dbReference>
<name>A0A5C6YR86_9FLAO</name>
<dbReference type="EMBL" id="VORU01000005">
    <property type="protein sequence ID" value="TXD69372.1"/>
    <property type="molecule type" value="Genomic_DNA"/>
</dbReference>
<evidence type="ECO:0000313" key="2">
    <source>
        <dbReference type="EMBL" id="TXD69372.1"/>
    </source>
</evidence>
<feature type="chain" id="PRO_5023030657" evidence="1">
    <location>
        <begin position="19"/>
        <end position="187"/>
    </location>
</feature>
<comment type="caution">
    <text evidence="2">The sequence shown here is derived from an EMBL/GenBank/DDBJ whole genome shotgun (WGS) entry which is preliminary data.</text>
</comment>
<dbReference type="PROSITE" id="PS51257">
    <property type="entry name" value="PROKAR_LIPOPROTEIN"/>
    <property type="match status" value="1"/>
</dbReference>
<evidence type="ECO:0000313" key="3">
    <source>
        <dbReference type="Proteomes" id="UP000321945"/>
    </source>
</evidence>
<proteinExistence type="predicted"/>
<evidence type="ECO:0000256" key="1">
    <source>
        <dbReference type="SAM" id="SignalP"/>
    </source>
</evidence>
<organism evidence="2 3">
    <name type="scientific">Aequorivita lipolytica</name>
    <dbReference type="NCBI Taxonomy" id="153267"/>
    <lineage>
        <taxon>Bacteria</taxon>
        <taxon>Pseudomonadati</taxon>
        <taxon>Bacteroidota</taxon>
        <taxon>Flavobacteriia</taxon>
        <taxon>Flavobacteriales</taxon>
        <taxon>Flavobacteriaceae</taxon>
        <taxon>Aequorivita</taxon>
    </lineage>
</organism>
<dbReference type="InterPro" id="IPR019850">
    <property type="entry name" value="GldD-like"/>
</dbReference>
<sequence length="187" mass="21507">MKIYSFVFVLISSLFILASCDNDVLVKPSAMLRLDYPKPEYRIVETGCPYNFAMNENATMMKKKACGINIYYPNMKATLYLTYQDVRNNNLDSLMQDAQKLAYDHTIKANSIPAYPFVNPDSKAYGMFYPINGNAATQAEFYVTDSINHFLNGALYFDAKPNFDSIYPAVVYLREDIRKLMETIIWK</sequence>
<keyword evidence="1" id="KW-0732">Signal</keyword>
<dbReference type="RefSeq" id="WP_111817061.1">
    <property type="nucleotide sequence ID" value="NZ_CBCRZQ010000015.1"/>
</dbReference>
<dbReference type="Pfam" id="PF25593">
    <property type="entry name" value="GldD_lipo"/>
    <property type="match status" value="1"/>
</dbReference>
<feature type="signal peptide" evidence="1">
    <location>
        <begin position="1"/>
        <end position="18"/>
    </location>
</feature>
<keyword evidence="2" id="KW-0449">Lipoprotein</keyword>
<accession>A0A5C6YR86</accession>
<dbReference type="NCBIfam" id="TIGR03512">
    <property type="entry name" value="GldD_lipo"/>
    <property type="match status" value="1"/>
</dbReference>
<dbReference type="AlphaFoldDB" id="A0A5C6YR86"/>